<evidence type="ECO:0000259" key="8">
    <source>
        <dbReference type="Pfam" id="PF04324"/>
    </source>
</evidence>
<feature type="domain" description="BFD-like [2Fe-2S]-binding" evidence="8">
    <location>
        <begin position="417"/>
        <end position="465"/>
    </location>
</feature>
<evidence type="ECO:0000313" key="11">
    <source>
        <dbReference type="EMBL" id="MDI4645112.1"/>
    </source>
</evidence>
<organism evidence="11 12">
    <name type="scientific">Cohnella hashimotonis</name>
    <dbReference type="NCBI Taxonomy" id="2826895"/>
    <lineage>
        <taxon>Bacteria</taxon>
        <taxon>Bacillati</taxon>
        <taxon>Bacillota</taxon>
        <taxon>Bacilli</taxon>
        <taxon>Bacillales</taxon>
        <taxon>Paenibacillaceae</taxon>
        <taxon>Cohnella</taxon>
    </lineage>
</organism>
<evidence type="ECO:0000256" key="1">
    <source>
        <dbReference type="ARBA" id="ARBA00001974"/>
    </source>
</evidence>
<feature type="domain" description="NADH-rubredoxin oxidoreductase C-terminal" evidence="10">
    <location>
        <begin position="316"/>
        <end position="383"/>
    </location>
</feature>
<dbReference type="SUPFAM" id="SSF56014">
    <property type="entry name" value="Nitrite and sulphite reductase 4Fe-4S domain-like"/>
    <property type="match status" value="1"/>
</dbReference>
<sequence>MAKPKLVLVGNGMAGIRCLEEILELAPDAFEVTVIGKEPTPNYNRIQLSKVLQGGTSLQDIILNDWSWYAERGIRLLTGESVVRVRADERKVETASGLSVAYDKLILATGSSAFVPPLPGAGKPGVTAFRTIEDCRQIMEAAANFSKAAVLGGGLLGLEAARGLLNLGMEVEVVHNSPFLMNRQLDRMSAELLRAALEEQGMRFRLGKTTTRIFGRKRAEGLLFADGTKLEADLIVLSVGISPNVAFAKASGIETNRAVVVNDYMETNVPDVYAVGECAEHRGIAYGLVAPLYEQGKVLARVVCGRETEPYVGSMPYAQLKVSGINVFSAGVVQGGDESTVLQAYDALRGMYKRITAENGRISGVVLYGDTDEGQTLLGHLKRRAKVEVLARTLSSGATPGSAGDEAATAMADADTVCGCNGVCKGAIVRAVTEEGADTIELVRERTKASSSCGGCSGMVASILRAALAGAASSATPDPALCDCTPLGHRAVRLALEKMGLRTTAAAMATLDWRTKDGCIVCRGALRYYTGESGATAHNARLILHVGAVPGSGGLEENQAAGMADRLSQRLADAALPRTVQAAVAGLAAEPIGILVRDIGLVRAPAGWELYAGGYAERPVKQAQLIAVEPSADTALEMAEALLRWYRAEADYGEPVWRWLERTGLYAARERLLDAEAREAMLVEGVAASDGRAAIGI</sequence>
<dbReference type="Gene3D" id="3.50.50.60">
    <property type="entry name" value="FAD/NAD(P)-binding domain"/>
    <property type="match status" value="2"/>
</dbReference>
<dbReference type="Proteomes" id="UP001161691">
    <property type="component" value="Unassembled WGS sequence"/>
</dbReference>
<dbReference type="InterPro" id="IPR041575">
    <property type="entry name" value="Rubredoxin_C"/>
</dbReference>
<dbReference type="InterPro" id="IPR007419">
    <property type="entry name" value="BFD-like_2Fe2S-bd_dom"/>
</dbReference>
<evidence type="ECO:0000256" key="6">
    <source>
        <dbReference type="ARBA" id="ARBA00023014"/>
    </source>
</evidence>
<dbReference type="InterPro" id="IPR016156">
    <property type="entry name" value="FAD/NAD-linked_Rdtase_dimer_sf"/>
</dbReference>
<evidence type="ECO:0000256" key="4">
    <source>
        <dbReference type="ARBA" id="ARBA00022827"/>
    </source>
</evidence>
<comment type="caution">
    <text evidence="11">The sequence shown here is derived from an EMBL/GenBank/DDBJ whole genome shotgun (WGS) entry which is preliminary data.</text>
</comment>
<dbReference type="InterPro" id="IPR036188">
    <property type="entry name" value="FAD/NAD-bd_sf"/>
</dbReference>
<dbReference type="Gene3D" id="3.30.413.10">
    <property type="entry name" value="Sulfite Reductase Hemoprotein, domain 1"/>
    <property type="match status" value="1"/>
</dbReference>
<dbReference type="RefSeq" id="WP_282908067.1">
    <property type="nucleotide sequence ID" value="NZ_JAGRPV010000001.1"/>
</dbReference>
<evidence type="ECO:0000259" key="7">
    <source>
        <dbReference type="Pfam" id="PF01077"/>
    </source>
</evidence>
<feature type="domain" description="Nitrite/sulphite reductase 4Fe-4S" evidence="7">
    <location>
        <begin position="563"/>
        <end position="672"/>
    </location>
</feature>
<dbReference type="Pfam" id="PF18267">
    <property type="entry name" value="Rubredoxin_C"/>
    <property type="match status" value="1"/>
</dbReference>
<evidence type="ECO:0000256" key="3">
    <source>
        <dbReference type="ARBA" id="ARBA00022723"/>
    </source>
</evidence>
<keyword evidence="6" id="KW-0411">Iron-sulfur</keyword>
<feature type="domain" description="FAD/NAD(P)-binding" evidence="9">
    <location>
        <begin position="5"/>
        <end position="281"/>
    </location>
</feature>
<dbReference type="CDD" id="cd19943">
    <property type="entry name" value="NirB_Fer2_BFD-like_1"/>
    <property type="match status" value="1"/>
</dbReference>
<dbReference type="EMBL" id="JAGRPV010000001">
    <property type="protein sequence ID" value="MDI4645112.1"/>
    <property type="molecule type" value="Genomic_DNA"/>
</dbReference>
<dbReference type="SUPFAM" id="SSF51905">
    <property type="entry name" value="FAD/NAD(P)-binding domain"/>
    <property type="match status" value="2"/>
</dbReference>
<reference evidence="11" key="1">
    <citation type="submission" date="2023-04" db="EMBL/GenBank/DDBJ databases">
        <title>Comparative genomic analysis of Cohnella hashimotonis sp. nov., isolated from the International Space Station.</title>
        <authorList>
            <person name="Venkateswaran K."/>
            <person name="Simpson A."/>
        </authorList>
    </citation>
    <scope>NUCLEOTIDE SEQUENCE</scope>
    <source>
        <strain evidence="11">F6_2S_P_1</strain>
    </source>
</reference>
<evidence type="ECO:0000256" key="5">
    <source>
        <dbReference type="ARBA" id="ARBA00023004"/>
    </source>
</evidence>
<keyword evidence="3" id="KW-0479">Metal-binding</keyword>
<gene>
    <name evidence="11" type="ORF">KB449_09085</name>
</gene>
<dbReference type="Pfam" id="PF07992">
    <property type="entry name" value="Pyr_redox_2"/>
    <property type="match status" value="1"/>
</dbReference>
<dbReference type="InterPro" id="IPR050260">
    <property type="entry name" value="FAD-bd_OxRdtase"/>
</dbReference>
<dbReference type="PRINTS" id="PR00411">
    <property type="entry name" value="PNDRDTASEI"/>
</dbReference>
<evidence type="ECO:0000256" key="2">
    <source>
        <dbReference type="ARBA" id="ARBA00022630"/>
    </source>
</evidence>
<dbReference type="Gene3D" id="1.10.10.1100">
    <property type="entry name" value="BFD-like [2Fe-2S]-binding domain"/>
    <property type="match status" value="1"/>
</dbReference>
<comment type="cofactor">
    <cofactor evidence="1">
        <name>FAD</name>
        <dbReference type="ChEBI" id="CHEBI:57692"/>
    </cofactor>
</comment>
<keyword evidence="12" id="KW-1185">Reference proteome</keyword>
<proteinExistence type="predicted"/>
<evidence type="ECO:0000259" key="9">
    <source>
        <dbReference type="Pfam" id="PF07992"/>
    </source>
</evidence>
<protein>
    <submittedName>
        <fullName evidence="11">FAD-dependent oxidoreductase</fullName>
    </submittedName>
</protein>
<dbReference type="PANTHER" id="PTHR43429">
    <property type="entry name" value="PYRIDINE NUCLEOTIDE-DISULFIDE OXIDOREDUCTASE DOMAIN-CONTAINING"/>
    <property type="match status" value="1"/>
</dbReference>
<name>A0ABT6TE68_9BACL</name>
<dbReference type="InterPro" id="IPR023753">
    <property type="entry name" value="FAD/NAD-binding_dom"/>
</dbReference>
<dbReference type="Pfam" id="PF04324">
    <property type="entry name" value="Fer2_BFD"/>
    <property type="match status" value="1"/>
</dbReference>
<keyword evidence="4" id="KW-0274">FAD</keyword>
<accession>A0ABT6TE68</accession>
<dbReference type="PRINTS" id="PR00368">
    <property type="entry name" value="FADPNR"/>
</dbReference>
<keyword evidence="5" id="KW-0408">Iron</keyword>
<dbReference type="PANTHER" id="PTHR43429:SF3">
    <property type="entry name" value="NITRITE REDUCTASE [NAD(P)H]"/>
    <property type="match status" value="1"/>
</dbReference>
<dbReference type="InterPro" id="IPR041854">
    <property type="entry name" value="BFD-like_2Fe2S-bd_dom_sf"/>
</dbReference>
<dbReference type="CDD" id="cd19944">
    <property type="entry name" value="NirB_Fer2_BFD-like_2"/>
    <property type="match status" value="1"/>
</dbReference>
<dbReference type="InterPro" id="IPR006067">
    <property type="entry name" value="NO2/SO3_Rdtase_4Fe4S_dom"/>
</dbReference>
<keyword evidence="2" id="KW-0285">Flavoprotein</keyword>
<evidence type="ECO:0000259" key="10">
    <source>
        <dbReference type="Pfam" id="PF18267"/>
    </source>
</evidence>
<dbReference type="Gene3D" id="3.30.390.30">
    <property type="match status" value="1"/>
</dbReference>
<dbReference type="InterPro" id="IPR045854">
    <property type="entry name" value="NO2/SO3_Rdtase_4Fe4S_sf"/>
</dbReference>
<evidence type="ECO:0000313" key="12">
    <source>
        <dbReference type="Proteomes" id="UP001161691"/>
    </source>
</evidence>
<dbReference type="Pfam" id="PF01077">
    <property type="entry name" value="NIR_SIR"/>
    <property type="match status" value="1"/>
</dbReference>